<protein>
    <submittedName>
        <fullName evidence="2">Uncharacterized protein</fullName>
    </submittedName>
</protein>
<keyword evidence="3" id="KW-1185">Reference proteome</keyword>
<name>A0A2S6IFH7_9FLAO</name>
<feature type="coiled-coil region" evidence="1">
    <location>
        <begin position="67"/>
        <end position="98"/>
    </location>
</feature>
<dbReference type="RefSeq" id="WP_104516403.1">
    <property type="nucleotide sequence ID" value="NZ_MQVW01000020.1"/>
</dbReference>
<evidence type="ECO:0000313" key="2">
    <source>
        <dbReference type="EMBL" id="PPK92975.1"/>
    </source>
</evidence>
<proteinExistence type="predicted"/>
<sequence>MKKTWGIVGIVLLIAAVTAGKLYKKYAAAPVESKISQEHAQQFIENQRNLEYETQLADQTRKRDSLYQIEKDQREAQMQEMREIRKQLEKEIATESEN</sequence>
<gene>
    <name evidence="2" type="ORF">LY01_02679</name>
</gene>
<organism evidence="2 3">
    <name type="scientific">Nonlabens xylanidelens</name>
    <dbReference type="NCBI Taxonomy" id="191564"/>
    <lineage>
        <taxon>Bacteria</taxon>
        <taxon>Pseudomonadati</taxon>
        <taxon>Bacteroidota</taxon>
        <taxon>Flavobacteriia</taxon>
        <taxon>Flavobacteriales</taxon>
        <taxon>Flavobacteriaceae</taxon>
        <taxon>Nonlabens</taxon>
    </lineage>
</organism>
<reference evidence="2 3" key="1">
    <citation type="submission" date="2018-02" db="EMBL/GenBank/DDBJ databases">
        <title>Genomic Encyclopedia of Archaeal and Bacterial Type Strains, Phase II (KMG-II): from individual species to whole genera.</title>
        <authorList>
            <person name="Goeker M."/>
        </authorList>
    </citation>
    <scope>NUCLEOTIDE SEQUENCE [LARGE SCALE GENOMIC DNA]</scope>
    <source>
        <strain evidence="2 3">DSM 16809</strain>
    </source>
</reference>
<accession>A0A2S6IFH7</accession>
<comment type="caution">
    <text evidence="2">The sequence shown here is derived from an EMBL/GenBank/DDBJ whole genome shotgun (WGS) entry which is preliminary data.</text>
</comment>
<dbReference type="AlphaFoldDB" id="A0A2S6IFH7"/>
<keyword evidence="1" id="KW-0175">Coiled coil</keyword>
<dbReference type="Proteomes" id="UP000239002">
    <property type="component" value="Unassembled WGS sequence"/>
</dbReference>
<evidence type="ECO:0000313" key="3">
    <source>
        <dbReference type="Proteomes" id="UP000239002"/>
    </source>
</evidence>
<evidence type="ECO:0000256" key="1">
    <source>
        <dbReference type="SAM" id="Coils"/>
    </source>
</evidence>
<dbReference type="EMBL" id="PTJE01000008">
    <property type="protein sequence ID" value="PPK92975.1"/>
    <property type="molecule type" value="Genomic_DNA"/>
</dbReference>